<dbReference type="Proteomes" id="UP001165641">
    <property type="component" value="Unassembled WGS sequence"/>
</dbReference>
<gene>
    <name evidence="3" type="ORF">PAF17_14845</name>
</gene>
<dbReference type="RefSeq" id="WP_271889886.1">
    <property type="nucleotide sequence ID" value="NZ_JAQBIE010000020.1"/>
</dbReference>
<dbReference type="PANTHER" id="PTHR48081:SF33">
    <property type="entry name" value="KYNURENINE FORMAMIDASE"/>
    <property type="match status" value="1"/>
</dbReference>
<keyword evidence="1 3" id="KW-0378">Hydrolase</keyword>
<evidence type="ECO:0000259" key="2">
    <source>
        <dbReference type="Pfam" id="PF07859"/>
    </source>
</evidence>
<reference evidence="3" key="1">
    <citation type="submission" date="2022-12" db="EMBL/GenBank/DDBJ databases">
        <title>Paracoccus onchidii sp. nov., isolated from a marine invertebrate from the South China Sea.</title>
        <authorList>
            <person name="Xu S."/>
            <person name="Liu Z."/>
            <person name="Xu Y."/>
        </authorList>
    </citation>
    <scope>NUCLEOTIDE SEQUENCE</scope>
    <source>
        <strain evidence="3">Z330</strain>
    </source>
</reference>
<feature type="domain" description="Alpha/beta hydrolase fold-3" evidence="2">
    <location>
        <begin position="61"/>
        <end position="172"/>
    </location>
</feature>
<dbReference type="GO" id="GO:0016787">
    <property type="term" value="F:hydrolase activity"/>
    <property type="evidence" value="ECO:0007669"/>
    <property type="project" value="UniProtKB-KW"/>
</dbReference>
<dbReference type="InterPro" id="IPR050300">
    <property type="entry name" value="GDXG_lipolytic_enzyme"/>
</dbReference>
<dbReference type="EMBL" id="JAQBIE010000020">
    <property type="protein sequence ID" value="MDB6178773.1"/>
    <property type="molecule type" value="Genomic_DNA"/>
</dbReference>
<sequence>MFYTITDWDDAYANGPHIPDAALYPPRWQELAAAFRATHPPRQLGRSDLFLPRGDAAGLAVFIHGGYWMKFAPSDWSHFAAGPLMTGWAVLIPAYTLAPAARIAQMTSEIASAICAAGQMVDGPIALTGHSAGGHLAARMICDDGTLPDTVADRISACVPISALADLRPLIRTAMNATLKLDTPETLKESPALLTPRPDIPVTAWVGGAERPEFIRQSRLLADIWAGLGARTDLVIDPGRHHFDVIDALRDQNSPLTRRLLQPA</sequence>
<organism evidence="3 4">
    <name type="scientific">Paracoccus onchidii</name>
    <dbReference type="NCBI Taxonomy" id="3017813"/>
    <lineage>
        <taxon>Bacteria</taxon>
        <taxon>Pseudomonadati</taxon>
        <taxon>Pseudomonadota</taxon>
        <taxon>Alphaproteobacteria</taxon>
        <taxon>Rhodobacterales</taxon>
        <taxon>Paracoccaceae</taxon>
        <taxon>Paracoccus</taxon>
    </lineage>
</organism>
<protein>
    <submittedName>
        <fullName evidence="3">Alpha/beta hydrolase</fullName>
    </submittedName>
</protein>
<keyword evidence="4" id="KW-1185">Reference proteome</keyword>
<dbReference type="InterPro" id="IPR013094">
    <property type="entry name" value="AB_hydrolase_3"/>
</dbReference>
<dbReference type="SUPFAM" id="SSF53474">
    <property type="entry name" value="alpha/beta-Hydrolases"/>
    <property type="match status" value="1"/>
</dbReference>
<evidence type="ECO:0000313" key="3">
    <source>
        <dbReference type="EMBL" id="MDB6178773.1"/>
    </source>
</evidence>
<name>A0ABT4ZHH9_9RHOB</name>
<evidence type="ECO:0000256" key="1">
    <source>
        <dbReference type="ARBA" id="ARBA00022801"/>
    </source>
</evidence>
<proteinExistence type="predicted"/>
<comment type="caution">
    <text evidence="3">The sequence shown here is derived from an EMBL/GenBank/DDBJ whole genome shotgun (WGS) entry which is preliminary data.</text>
</comment>
<dbReference type="PANTHER" id="PTHR48081">
    <property type="entry name" value="AB HYDROLASE SUPERFAMILY PROTEIN C4A8.06C"/>
    <property type="match status" value="1"/>
</dbReference>
<dbReference type="Gene3D" id="3.40.50.1820">
    <property type="entry name" value="alpha/beta hydrolase"/>
    <property type="match status" value="1"/>
</dbReference>
<dbReference type="Pfam" id="PF07859">
    <property type="entry name" value="Abhydrolase_3"/>
    <property type="match status" value="1"/>
</dbReference>
<evidence type="ECO:0000313" key="4">
    <source>
        <dbReference type="Proteomes" id="UP001165641"/>
    </source>
</evidence>
<dbReference type="InterPro" id="IPR029058">
    <property type="entry name" value="AB_hydrolase_fold"/>
</dbReference>
<accession>A0ABT4ZHH9</accession>